<dbReference type="Gene3D" id="2.60.120.1180">
    <property type="match status" value="1"/>
</dbReference>
<name>A0A2H4ZVC6_9EURY</name>
<keyword evidence="2" id="KW-1185">Reference proteome</keyword>
<proteinExistence type="predicted"/>
<sequence length="153" mass="16814">MTDETLSTELQYATVSENVAGTPTPITTWDVPEGIAISIAQGSPAILDVEAKDGGNVSRSTKIGFGYREPNDPLDSWTVISEFAVSPFNTLSLKDQQSGENAQRRRVRFLRDRIPNGRLTLEDADELALLVNGPDVVDPATLFFNYPMQVDNR</sequence>
<dbReference type="Proteomes" id="UP000242917">
    <property type="component" value="Chromosome I"/>
</dbReference>
<dbReference type="AlphaFoldDB" id="A0A2H4ZVC6"/>
<gene>
    <name evidence="1" type="ORF">BVU17_02350</name>
</gene>
<dbReference type="OrthoDB" id="220426at2157"/>
<dbReference type="EMBL" id="CP019154">
    <property type="protein sequence ID" value="AUG46417.1"/>
    <property type="molecule type" value="Genomic_DNA"/>
</dbReference>
<evidence type="ECO:0000313" key="1">
    <source>
        <dbReference type="EMBL" id="AUG46417.1"/>
    </source>
</evidence>
<protein>
    <submittedName>
        <fullName evidence="1">Uncharacterized protein</fullName>
    </submittedName>
</protein>
<accession>A0A2H4ZVC6</accession>
<organism evidence="1 2">
    <name type="scientific">Haloarcula taiwanensis</name>
    <dbReference type="NCBI Taxonomy" id="1932004"/>
    <lineage>
        <taxon>Archaea</taxon>
        <taxon>Methanobacteriati</taxon>
        <taxon>Methanobacteriota</taxon>
        <taxon>Stenosarchaea group</taxon>
        <taxon>Halobacteria</taxon>
        <taxon>Halobacteriales</taxon>
        <taxon>Haloarculaceae</taxon>
        <taxon>Haloarcula</taxon>
    </lineage>
</organism>
<evidence type="ECO:0000313" key="2">
    <source>
        <dbReference type="Proteomes" id="UP000242917"/>
    </source>
</evidence>
<reference evidence="1 2" key="1">
    <citation type="submission" date="2017-01" db="EMBL/GenBank/DDBJ databases">
        <title>A Red Light-Sensitive Sensory Rhodopsin I From Haloarcula taiwanensis, A New Haloarchaeon Isolated From Taiwan.</title>
        <authorList>
            <person name="Yang C.-S."/>
            <person name="Han Y.-A."/>
            <person name="Chen P.-C."/>
            <person name="Ng W.V."/>
            <person name="Chen T.-W."/>
        </authorList>
    </citation>
    <scope>NUCLEOTIDE SEQUENCE [LARGE SCALE GENOMIC DNA]</scope>
    <source>
        <strain evidence="1 2">Taiwanensis</strain>
    </source>
</reference>
<dbReference type="KEGG" id="hta:BVU17_02350"/>